<keyword evidence="2" id="KW-1185">Reference proteome</keyword>
<dbReference type="Pfam" id="PF02924">
    <property type="entry name" value="HDPD"/>
    <property type="match status" value="1"/>
</dbReference>
<dbReference type="PATRIC" id="fig|656179.3.peg.591"/>
<dbReference type="OrthoDB" id="7032972at2"/>
<protein>
    <recommendedName>
        <fullName evidence="3">Head decoration protein</fullName>
    </recommendedName>
</protein>
<proteinExistence type="predicted"/>
<dbReference type="RefSeq" id="WP_047905213.1">
    <property type="nucleotide sequence ID" value="NZ_CP011807.3"/>
</dbReference>
<dbReference type="KEGG" id="pfg:AB870_02680"/>
<gene>
    <name evidence="1" type="ORF">AB870_02680</name>
</gene>
<dbReference type="AlphaFoldDB" id="A0A0H3WRS8"/>
<evidence type="ECO:0008006" key="3">
    <source>
        <dbReference type="Google" id="ProtNLM"/>
    </source>
</evidence>
<dbReference type="Gene3D" id="2.40.300.10">
    <property type="entry name" value="Head decoration protein D"/>
    <property type="match status" value="1"/>
</dbReference>
<dbReference type="STRING" id="656179.AB870_02680"/>
<evidence type="ECO:0000313" key="1">
    <source>
        <dbReference type="EMBL" id="AKM29268.1"/>
    </source>
</evidence>
<reference evidence="1" key="1">
    <citation type="submission" date="2016-06" db="EMBL/GenBank/DDBJ databases">
        <title>Complete Genome Sequence of Pandoraea faecigallinarum DSM-23572.</title>
        <authorList>
            <person name="Yong D."/>
            <person name="Ee R."/>
            <person name="Lim Y.-L."/>
            <person name="Yin W.-F."/>
            <person name="Chan K.-G."/>
        </authorList>
    </citation>
    <scope>NUCLEOTIDE SEQUENCE</scope>
    <source>
        <strain evidence="1">DSM 23572</strain>
    </source>
</reference>
<organism evidence="1 2">
    <name type="scientific">Pandoraea faecigallinarum</name>
    <dbReference type="NCBI Taxonomy" id="656179"/>
    <lineage>
        <taxon>Bacteria</taxon>
        <taxon>Pseudomonadati</taxon>
        <taxon>Pseudomonadota</taxon>
        <taxon>Betaproteobacteria</taxon>
        <taxon>Burkholderiales</taxon>
        <taxon>Burkholderiaceae</taxon>
        <taxon>Pandoraea</taxon>
    </lineage>
</organism>
<dbReference type="InterPro" id="IPR004195">
    <property type="entry name" value="Head_decoration_D"/>
</dbReference>
<evidence type="ECO:0000313" key="2">
    <source>
        <dbReference type="Proteomes" id="UP000035651"/>
    </source>
</evidence>
<dbReference type="EMBL" id="CP011807">
    <property type="protein sequence ID" value="AKM29268.1"/>
    <property type="molecule type" value="Genomic_DNA"/>
</dbReference>
<dbReference type="Proteomes" id="UP000035651">
    <property type="component" value="Chromosome"/>
</dbReference>
<name>A0A0H3WRS8_9BURK</name>
<sequence>MTLNVSTIGDNPQQPGISAETYVPDQLIAGNLKLVTDSVTITGGAFKRGTVMGVITASGKYTQALSASTDGSQTPAAILADDSDASAGDVTGGVYLMAEVNGNALILGTGITLPAANKALRPLGIFIKNSVSAADPT</sequence>
<accession>A0A0H3WRS8</accession>